<keyword evidence="4 6" id="KW-0479">Metal-binding</keyword>
<dbReference type="EMBL" id="JAUIQD010000001">
    <property type="protein sequence ID" value="KAK3364139.1"/>
    <property type="molecule type" value="Genomic_DNA"/>
</dbReference>
<dbReference type="PANTHER" id="PTHR24305:SF166">
    <property type="entry name" value="CYTOCHROME P450 12A4, MITOCHONDRIAL-RELATED"/>
    <property type="match status" value="1"/>
</dbReference>
<dbReference type="GO" id="GO:0016705">
    <property type="term" value="F:oxidoreductase activity, acting on paired donors, with incorporation or reduction of molecular oxygen"/>
    <property type="evidence" value="ECO:0007669"/>
    <property type="project" value="InterPro"/>
</dbReference>
<evidence type="ECO:0000313" key="7">
    <source>
        <dbReference type="EMBL" id="KAK3364139.1"/>
    </source>
</evidence>
<sequence length="220" mass="24444">DQTSETSKFNYDTILPKLISDPFITAIINKTLCLLGLIPTIPKFIPADSEPQSLMVNGTEVSVPPGTMIKLCAWCIHCNPKYWPHQVLPPTSPTHLLSLHTGNKEKINSHGPDSQRHWTPWGPSNPHNNLEGFRPDHWLETMHSARDGAPVFTSIISPPFSAFIPFSEGLHICLGKWFMQVKLVMALAVLFSSYLVELGVEDLVLGVKVKGMGGEDRQRV</sequence>
<comment type="caution">
    <text evidence="7">The sequence shown here is derived from an EMBL/GenBank/DDBJ whole genome shotgun (WGS) entry which is preliminary data.</text>
</comment>
<reference evidence="7" key="2">
    <citation type="submission" date="2023-06" db="EMBL/GenBank/DDBJ databases">
        <authorList>
            <consortium name="Lawrence Berkeley National Laboratory"/>
            <person name="Haridas S."/>
            <person name="Hensen N."/>
            <person name="Bonometti L."/>
            <person name="Westerberg I."/>
            <person name="Brannstrom I.O."/>
            <person name="Guillou S."/>
            <person name="Cros-Aarteil S."/>
            <person name="Calhoun S."/>
            <person name="Kuo A."/>
            <person name="Mondo S."/>
            <person name="Pangilinan J."/>
            <person name="Riley R."/>
            <person name="Labutti K."/>
            <person name="Andreopoulos B."/>
            <person name="Lipzen A."/>
            <person name="Chen C."/>
            <person name="Yanf M."/>
            <person name="Daum C."/>
            <person name="Ng V."/>
            <person name="Clum A."/>
            <person name="Steindorff A."/>
            <person name="Ohm R."/>
            <person name="Martin F."/>
            <person name="Silar P."/>
            <person name="Natvig D."/>
            <person name="Lalanne C."/>
            <person name="Gautier V."/>
            <person name="Ament-Velasquez S.L."/>
            <person name="Kruys A."/>
            <person name="Hutchinson M.I."/>
            <person name="Powell A.J."/>
            <person name="Barry K."/>
            <person name="Miller A.N."/>
            <person name="Grigoriev I.V."/>
            <person name="Debuchy R."/>
            <person name="Gladieux P."/>
            <person name="Thoren M.H."/>
            <person name="Johannesson H."/>
        </authorList>
    </citation>
    <scope>NUCLEOTIDE SEQUENCE</scope>
    <source>
        <strain evidence="7">CBS 955.72</strain>
    </source>
</reference>
<dbReference type="InterPro" id="IPR036396">
    <property type="entry name" value="Cyt_P450_sf"/>
</dbReference>
<protein>
    <recommendedName>
        <fullName evidence="9">Cytochrome P450</fullName>
    </recommendedName>
</protein>
<keyword evidence="6" id="KW-0503">Monooxygenase</keyword>
<dbReference type="GO" id="GO:0005506">
    <property type="term" value="F:iron ion binding"/>
    <property type="evidence" value="ECO:0007669"/>
    <property type="project" value="InterPro"/>
</dbReference>
<feature type="non-terminal residue" evidence="7">
    <location>
        <position position="1"/>
    </location>
</feature>
<keyword evidence="5 6" id="KW-0408">Iron</keyword>
<dbReference type="InterPro" id="IPR050121">
    <property type="entry name" value="Cytochrome_P450_monoxygenase"/>
</dbReference>
<reference evidence="7" key="1">
    <citation type="journal article" date="2023" name="Mol. Phylogenet. Evol.">
        <title>Genome-scale phylogeny and comparative genomics of the fungal order Sordariales.</title>
        <authorList>
            <person name="Hensen N."/>
            <person name="Bonometti L."/>
            <person name="Westerberg I."/>
            <person name="Brannstrom I.O."/>
            <person name="Guillou S."/>
            <person name="Cros-Aarteil S."/>
            <person name="Calhoun S."/>
            <person name="Haridas S."/>
            <person name="Kuo A."/>
            <person name="Mondo S."/>
            <person name="Pangilinan J."/>
            <person name="Riley R."/>
            <person name="LaButti K."/>
            <person name="Andreopoulos B."/>
            <person name="Lipzen A."/>
            <person name="Chen C."/>
            <person name="Yan M."/>
            <person name="Daum C."/>
            <person name="Ng V."/>
            <person name="Clum A."/>
            <person name="Steindorff A."/>
            <person name="Ohm R.A."/>
            <person name="Martin F."/>
            <person name="Silar P."/>
            <person name="Natvig D.O."/>
            <person name="Lalanne C."/>
            <person name="Gautier V."/>
            <person name="Ament-Velasquez S.L."/>
            <person name="Kruys A."/>
            <person name="Hutchinson M.I."/>
            <person name="Powell A.J."/>
            <person name="Barry K."/>
            <person name="Miller A.N."/>
            <person name="Grigoriev I.V."/>
            <person name="Debuchy R."/>
            <person name="Gladieux P."/>
            <person name="Hiltunen Thoren M."/>
            <person name="Johannesson H."/>
        </authorList>
    </citation>
    <scope>NUCLEOTIDE SEQUENCE</scope>
    <source>
        <strain evidence="7">CBS 955.72</strain>
    </source>
</reference>
<dbReference type="Pfam" id="PF00067">
    <property type="entry name" value="p450"/>
    <property type="match status" value="1"/>
</dbReference>
<dbReference type="InterPro" id="IPR001128">
    <property type="entry name" value="Cyt_P450"/>
</dbReference>
<keyword evidence="8" id="KW-1185">Reference proteome</keyword>
<organism evidence="7 8">
    <name type="scientific">Lasiosphaeria hispida</name>
    <dbReference type="NCBI Taxonomy" id="260671"/>
    <lineage>
        <taxon>Eukaryota</taxon>
        <taxon>Fungi</taxon>
        <taxon>Dikarya</taxon>
        <taxon>Ascomycota</taxon>
        <taxon>Pezizomycotina</taxon>
        <taxon>Sordariomycetes</taxon>
        <taxon>Sordariomycetidae</taxon>
        <taxon>Sordariales</taxon>
        <taxon>Lasiosphaeriaceae</taxon>
        <taxon>Lasiosphaeria</taxon>
    </lineage>
</organism>
<dbReference type="AlphaFoldDB" id="A0AAJ0HX09"/>
<comment type="cofactor">
    <cofactor evidence="1">
        <name>heme</name>
        <dbReference type="ChEBI" id="CHEBI:30413"/>
    </cofactor>
</comment>
<dbReference type="GO" id="GO:0020037">
    <property type="term" value="F:heme binding"/>
    <property type="evidence" value="ECO:0007669"/>
    <property type="project" value="InterPro"/>
</dbReference>
<accession>A0AAJ0HX09</accession>
<comment type="similarity">
    <text evidence="2 6">Belongs to the cytochrome P450 family.</text>
</comment>
<evidence type="ECO:0000313" key="8">
    <source>
        <dbReference type="Proteomes" id="UP001275084"/>
    </source>
</evidence>
<evidence type="ECO:0000256" key="5">
    <source>
        <dbReference type="ARBA" id="ARBA00023004"/>
    </source>
</evidence>
<keyword evidence="6" id="KW-0560">Oxidoreductase</keyword>
<dbReference type="PROSITE" id="PS00086">
    <property type="entry name" value="CYTOCHROME_P450"/>
    <property type="match status" value="1"/>
</dbReference>
<evidence type="ECO:0000256" key="4">
    <source>
        <dbReference type="ARBA" id="ARBA00022723"/>
    </source>
</evidence>
<evidence type="ECO:0000256" key="1">
    <source>
        <dbReference type="ARBA" id="ARBA00001971"/>
    </source>
</evidence>
<dbReference type="InterPro" id="IPR017972">
    <property type="entry name" value="Cyt_P450_CS"/>
</dbReference>
<evidence type="ECO:0000256" key="6">
    <source>
        <dbReference type="RuleBase" id="RU000461"/>
    </source>
</evidence>
<proteinExistence type="inferred from homology"/>
<dbReference type="GO" id="GO:0004497">
    <property type="term" value="F:monooxygenase activity"/>
    <property type="evidence" value="ECO:0007669"/>
    <property type="project" value="UniProtKB-KW"/>
</dbReference>
<gene>
    <name evidence="7" type="ORF">B0T25DRAFT_597968</name>
</gene>
<dbReference type="PANTHER" id="PTHR24305">
    <property type="entry name" value="CYTOCHROME P450"/>
    <property type="match status" value="1"/>
</dbReference>
<evidence type="ECO:0008006" key="9">
    <source>
        <dbReference type="Google" id="ProtNLM"/>
    </source>
</evidence>
<dbReference type="SUPFAM" id="SSF48264">
    <property type="entry name" value="Cytochrome P450"/>
    <property type="match status" value="1"/>
</dbReference>
<evidence type="ECO:0000256" key="3">
    <source>
        <dbReference type="ARBA" id="ARBA00022617"/>
    </source>
</evidence>
<evidence type="ECO:0000256" key="2">
    <source>
        <dbReference type="ARBA" id="ARBA00010617"/>
    </source>
</evidence>
<keyword evidence="3 6" id="KW-0349">Heme</keyword>
<name>A0AAJ0HX09_9PEZI</name>
<dbReference type="Proteomes" id="UP001275084">
    <property type="component" value="Unassembled WGS sequence"/>
</dbReference>
<dbReference type="Gene3D" id="1.10.630.10">
    <property type="entry name" value="Cytochrome P450"/>
    <property type="match status" value="1"/>
</dbReference>